<dbReference type="RefSeq" id="WP_406598522.1">
    <property type="nucleotide sequence ID" value="NZ_JBJHQF010000030.1"/>
</dbReference>
<name>A0ABW8R4I2_9PSED</name>
<feature type="chain" id="PRO_5046756338" description="DUF3757 domain-containing protein" evidence="1">
    <location>
        <begin position="27"/>
        <end position="170"/>
    </location>
</feature>
<reference evidence="2 3" key="1">
    <citation type="submission" date="2024-11" db="EMBL/GenBank/DDBJ databases">
        <authorList>
            <person name="Lucas J.A."/>
        </authorList>
    </citation>
    <scope>NUCLEOTIDE SEQUENCE [LARGE SCALE GENOMIC DNA]</scope>
    <source>
        <strain evidence="2 3">Z 7.15</strain>
    </source>
</reference>
<dbReference type="EMBL" id="JBJHQF010000030">
    <property type="protein sequence ID" value="MFK9006115.1"/>
    <property type="molecule type" value="Genomic_DNA"/>
</dbReference>
<proteinExistence type="predicted"/>
<comment type="caution">
    <text evidence="2">The sequence shown here is derived from an EMBL/GenBank/DDBJ whole genome shotgun (WGS) entry which is preliminary data.</text>
</comment>
<protein>
    <recommendedName>
        <fullName evidence="4">DUF3757 domain-containing protein</fullName>
    </recommendedName>
</protein>
<gene>
    <name evidence="2" type="ORF">ACJEBJ_18470</name>
</gene>
<keyword evidence="1" id="KW-0732">Signal</keyword>
<dbReference type="Proteomes" id="UP001623008">
    <property type="component" value="Unassembled WGS sequence"/>
</dbReference>
<evidence type="ECO:0000313" key="2">
    <source>
        <dbReference type="EMBL" id="MFK9006115.1"/>
    </source>
</evidence>
<keyword evidence="3" id="KW-1185">Reference proteome</keyword>
<evidence type="ECO:0000313" key="3">
    <source>
        <dbReference type="Proteomes" id="UP001623008"/>
    </source>
</evidence>
<evidence type="ECO:0008006" key="4">
    <source>
        <dbReference type="Google" id="ProtNLM"/>
    </source>
</evidence>
<evidence type="ECO:0000256" key="1">
    <source>
        <dbReference type="SAM" id="SignalP"/>
    </source>
</evidence>
<sequence>MKSFKRASIGLVSAALLSSATYPAFSEEKKCPEGFTYLGEAYGEDSKKFDEAKVAAIPTLVKFPKNLKLDTTYVQHNGRWSGGSANAVMSDADVPNGLMILASGTEGGGKGWAVHKPELRVLEESDNRIVQRGYEMKLYCHTGSGVPDIGPHNSCNVRALFCGKLKNAAI</sequence>
<feature type="signal peptide" evidence="1">
    <location>
        <begin position="1"/>
        <end position="26"/>
    </location>
</feature>
<organism evidence="2 3">
    <name type="scientific">Pseudomonas pergaminensis</name>
    <dbReference type="NCBI Taxonomy" id="2853159"/>
    <lineage>
        <taxon>Bacteria</taxon>
        <taxon>Pseudomonadati</taxon>
        <taxon>Pseudomonadota</taxon>
        <taxon>Gammaproteobacteria</taxon>
        <taxon>Pseudomonadales</taxon>
        <taxon>Pseudomonadaceae</taxon>
        <taxon>Pseudomonas</taxon>
    </lineage>
</organism>
<accession>A0ABW8R4I2</accession>